<reference evidence="1" key="1">
    <citation type="submission" date="2023-10" db="EMBL/GenBank/DDBJ databases">
        <authorList>
            <person name="Domelevo Entfellner J.-B."/>
        </authorList>
    </citation>
    <scope>NUCLEOTIDE SEQUENCE</scope>
</reference>
<dbReference type="AlphaFoldDB" id="A0AA86SIZ5"/>
<proteinExistence type="predicted"/>
<name>A0AA86SIZ5_9FABA</name>
<evidence type="ECO:0000313" key="2">
    <source>
        <dbReference type="Proteomes" id="UP001189624"/>
    </source>
</evidence>
<sequence>MSATPEENDTHQGEKQEDCNTRCKTFKGILFAERIYEATKNGLNLLSEFASDNKSFSMGKIDQ</sequence>
<dbReference type="Gramene" id="rna-AYBTSS11_LOCUS10498">
    <property type="protein sequence ID" value="CAJ1941829.1"/>
    <property type="gene ID" value="gene-AYBTSS11_LOCUS10498"/>
</dbReference>
<keyword evidence="2" id="KW-1185">Reference proteome</keyword>
<dbReference type="Proteomes" id="UP001189624">
    <property type="component" value="Chromosome 3"/>
</dbReference>
<gene>
    <name evidence="1" type="ORF">AYBTSS11_LOCUS10498</name>
</gene>
<dbReference type="EMBL" id="OY731400">
    <property type="protein sequence ID" value="CAJ1941829.1"/>
    <property type="molecule type" value="Genomic_DNA"/>
</dbReference>
<accession>A0AA86SIZ5</accession>
<evidence type="ECO:0000313" key="1">
    <source>
        <dbReference type="EMBL" id="CAJ1941829.1"/>
    </source>
</evidence>
<organism evidence="1 2">
    <name type="scientific">Sphenostylis stenocarpa</name>
    <dbReference type="NCBI Taxonomy" id="92480"/>
    <lineage>
        <taxon>Eukaryota</taxon>
        <taxon>Viridiplantae</taxon>
        <taxon>Streptophyta</taxon>
        <taxon>Embryophyta</taxon>
        <taxon>Tracheophyta</taxon>
        <taxon>Spermatophyta</taxon>
        <taxon>Magnoliopsida</taxon>
        <taxon>eudicotyledons</taxon>
        <taxon>Gunneridae</taxon>
        <taxon>Pentapetalae</taxon>
        <taxon>rosids</taxon>
        <taxon>fabids</taxon>
        <taxon>Fabales</taxon>
        <taxon>Fabaceae</taxon>
        <taxon>Papilionoideae</taxon>
        <taxon>50 kb inversion clade</taxon>
        <taxon>NPAAA clade</taxon>
        <taxon>indigoferoid/millettioid clade</taxon>
        <taxon>Phaseoleae</taxon>
        <taxon>Sphenostylis</taxon>
    </lineage>
</organism>
<protein>
    <submittedName>
        <fullName evidence="1">Uncharacterized protein</fullName>
    </submittedName>
</protein>